<keyword evidence="3" id="KW-1185">Reference proteome</keyword>
<gene>
    <name evidence="2" type="ORF">FPOA_02700</name>
</gene>
<evidence type="ECO:0000313" key="2">
    <source>
        <dbReference type="EMBL" id="OBS28764.1"/>
    </source>
</evidence>
<dbReference type="EMBL" id="LYXU01000001">
    <property type="protein sequence ID" value="OBS28764.1"/>
    <property type="molecule type" value="Genomic_DNA"/>
</dbReference>
<dbReference type="STRING" id="36050.A0A1B8B7R3"/>
<sequence length="475" mass="52241">MNETRGCHGTNMYLEILLPTRSILDQLTLGSSPIDVELCTGKQVQADGYNDATLTATGAFSSPPYAATGVVMEVEANAQSSINLLEPWRCHTKGGCHDDLPISPLDLSSDDLNQVPRCPGSDPLFEALMGDAAHRTTSKLGNSDATQKKTTGSKAWVSQLRPETSAGFSFPSSDEANAIFSPLSIQIRPTLTISQGIKRRRYTSDVDGFNTGGLSVKKRRLRADLITSRLSQPYSQPATHILNREGQEAGDKRFLKMATSVDLTRRIAHLHATSFLRFSVMNRLRQRLNQGQPARRHEQEIEAITSKVTSKSNLKPPILQDSAASRSFRIAPTGTGLAGPQSFISSTKPQPNQQGLKPFQHSKPTSCRLSKPAALPLPVGDVAATKKRTSPRLFPIQSPELRPTVHLPPLDDLEEDSFAYMHPADDDWDDIGDDQDSVYSDFSVVFGQNGDNNEEDDRSYEEYLDELDGICWMSR</sequence>
<evidence type="ECO:0000256" key="1">
    <source>
        <dbReference type="SAM" id="MobiDB-lite"/>
    </source>
</evidence>
<accession>A0A1B8B7R3</accession>
<dbReference type="AlphaFoldDB" id="A0A1B8B7R3"/>
<organism evidence="2 3">
    <name type="scientific">Fusarium poae</name>
    <dbReference type="NCBI Taxonomy" id="36050"/>
    <lineage>
        <taxon>Eukaryota</taxon>
        <taxon>Fungi</taxon>
        <taxon>Dikarya</taxon>
        <taxon>Ascomycota</taxon>
        <taxon>Pezizomycotina</taxon>
        <taxon>Sordariomycetes</taxon>
        <taxon>Hypocreomycetidae</taxon>
        <taxon>Hypocreales</taxon>
        <taxon>Nectriaceae</taxon>
        <taxon>Fusarium</taxon>
    </lineage>
</organism>
<dbReference type="OMA" id="LEPWRCH"/>
<comment type="caution">
    <text evidence="2">The sequence shown here is derived from an EMBL/GenBank/DDBJ whole genome shotgun (WGS) entry which is preliminary data.</text>
</comment>
<evidence type="ECO:0000313" key="3">
    <source>
        <dbReference type="Proteomes" id="UP000091967"/>
    </source>
</evidence>
<feature type="compositionally biased region" description="Polar residues" evidence="1">
    <location>
        <begin position="342"/>
        <end position="355"/>
    </location>
</feature>
<feature type="region of interest" description="Disordered" evidence="1">
    <location>
        <begin position="339"/>
        <end position="372"/>
    </location>
</feature>
<name>A0A1B8B7R3_FUSPO</name>
<protein>
    <submittedName>
        <fullName evidence="2">Uncharacterized protein</fullName>
    </submittedName>
</protein>
<proteinExistence type="predicted"/>
<dbReference type="Proteomes" id="UP000091967">
    <property type="component" value="Unassembled WGS sequence"/>
</dbReference>
<reference evidence="2 3" key="1">
    <citation type="submission" date="2016-06" db="EMBL/GenBank/DDBJ databases">
        <title>Living apart together: crosstalk between the core and supernumerary genomes in a fungal plant pathogen.</title>
        <authorList>
            <person name="Vanheule A."/>
            <person name="Audenaert K."/>
            <person name="Warris S."/>
            <person name="Van De Geest H."/>
            <person name="Schijlen E."/>
            <person name="Hofte M."/>
            <person name="De Saeger S."/>
            <person name="Haesaert G."/>
            <person name="Waalwijk C."/>
            <person name="Van Der Lee T."/>
        </authorList>
    </citation>
    <scope>NUCLEOTIDE SEQUENCE [LARGE SCALE GENOMIC DNA]</scope>
    <source>
        <strain evidence="2 3">2516</strain>
    </source>
</reference>